<feature type="region of interest" description="Disordered" evidence="1">
    <location>
        <begin position="30"/>
        <end position="59"/>
    </location>
</feature>
<dbReference type="HOGENOM" id="CLU_2499164_0_0_1"/>
<feature type="compositionally biased region" description="Pro residues" evidence="1">
    <location>
        <begin position="43"/>
        <end position="53"/>
    </location>
</feature>
<evidence type="ECO:0000313" key="2">
    <source>
        <dbReference type="EMBL" id="ESZ89454.1"/>
    </source>
</evidence>
<gene>
    <name evidence="2" type="ORF">SBOR_10162</name>
</gene>
<evidence type="ECO:0000256" key="1">
    <source>
        <dbReference type="SAM" id="MobiDB-lite"/>
    </source>
</evidence>
<dbReference type="Proteomes" id="UP000019487">
    <property type="component" value="Unassembled WGS sequence"/>
</dbReference>
<protein>
    <submittedName>
        <fullName evidence="2">Uncharacterized protein</fullName>
    </submittedName>
</protein>
<dbReference type="EMBL" id="AYSA01001109">
    <property type="protein sequence ID" value="ESZ89454.1"/>
    <property type="molecule type" value="Genomic_DNA"/>
</dbReference>
<dbReference type="AlphaFoldDB" id="W9C3F6"/>
<keyword evidence="3" id="KW-1185">Reference proteome</keyword>
<proteinExistence type="predicted"/>
<evidence type="ECO:0000313" key="3">
    <source>
        <dbReference type="Proteomes" id="UP000019487"/>
    </source>
</evidence>
<accession>W9C3F6</accession>
<comment type="caution">
    <text evidence="2">The sequence shown here is derived from an EMBL/GenBank/DDBJ whole genome shotgun (WGS) entry which is preliminary data.</text>
</comment>
<feature type="compositionally biased region" description="Basic and acidic residues" evidence="1">
    <location>
        <begin position="32"/>
        <end position="41"/>
    </location>
</feature>
<reference evidence="2 3" key="1">
    <citation type="journal article" date="2014" name="Genome Announc.">
        <title>Draft genome sequence of Sclerotinia borealis, a psychrophilic plant pathogenic fungus.</title>
        <authorList>
            <person name="Mardanov A.V."/>
            <person name="Beletsky A.V."/>
            <person name="Kadnikov V.V."/>
            <person name="Ignatov A.N."/>
            <person name="Ravin N.V."/>
        </authorList>
    </citation>
    <scope>NUCLEOTIDE SEQUENCE [LARGE SCALE GENOMIC DNA]</scope>
    <source>
        <strain evidence="3">F-4157</strain>
    </source>
</reference>
<organism evidence="2 3">
    <name type="scientific">Sclerotinia borealis (strain F-4128)</name>
    <dbReference type="NCBI Taxonomy" id="1432307"/>
    <lineage>
        <taxon>Eukaryota</taxon>
        <taxon>Fungi</taxon>
        <taxon>Dikarya</taxon>
        <taxon>Ascomycota</taxon>
        <taxon>Pezizomycotina</taxon>
        <taxon>Leotiomycetes</taxon>
        <taxon>Helotiales</taxon>
        <taxon>Sclerotiniaceae</taxon>
        <taxon>Sclerotinia</taxon>
    </lineage>
</organism>
<name>W9C3F6_SCLBF</name>
<sequence length="86" mass="9317">MDSKVTAPTKPQLKAIRKLALALEIAILVNQKPKDNPKEEPAPDTPTPTPTPISTPKHRGGWIAAYENLGNSVMKTQLYRSAVAIS</sequence>